<feature type="compositionally biased region" description="Basic and acidic residues" evidence="1">
    <location>
        <begin position="1"/>
        <end position="20"/>
    </location>
</feature>
<proteinExistence type="predicted"/>
<dbReference type="AlphaFoldDB" id="A0ABD0KQX6"/>
<gene>
    <name evidence="2" type="ORF">BaRGS_00019063</name>
</gene>
<dbReference type="EMBL" id="JACVVK020000135">
    <property type="protein sequence ID" value="KAK7489668.1"/>
    <property type="molecule type" value="Genomic_DNA"/>
</dbReference>
<evidence type="ECO:0000313" key="2">
    <source>
        <dbReference type="EMBL" id="KAK7489668.1"/>
    </source>
</evidence>
<evidence type="ECO:0000313" key="3">
    <source>
        <dbReference type="Proteomes" id="UP001519460"/>
    </source>
</evidence>
<feature type="region of interest" description="Disordered" evidence="1">
    <location>
        <begin position="1"/>
        <end position="43"/>
    </location>
</feature>
<keyword evidence="3" id="KW-1185">Reference proteome</keyword>
<sequence length="84" mass="9706">MEEEFTKHRSKPTKLDKCWRSGESINGEPNEGTEWGREGEGGETWQHHIAQKPLCSGRNQIMLQMGNHLVKYTRQLFLIIPVSL</sequence>
<evidence type="ECO:0000256" key="1">
    <source>
        <dbReference type="SAM" id="MobiDB-lite"/>
    </source>
</evidence>
<accession>A0ABD0KQX6</accession>
<dbReference type="Proteomes" id="UP001519460">
    <property type="component" value="Unassembled WGS sequence"/>
</dbReference>
<protein>
    <submittedName>
        <fullName evidence="2">Uncharacterized protein</fullName>
    </submittedName>
</protein>
<name>A0ABD0KQX6_9CAEN</name>
<organism evidence="2 3">
    <name type="scientific">Batillaria attramentaria</name>
    <dbReference type="NCBI Taxonomy" id="370345"/>
    <lineage>
        <taxon>Eukaryota</taxon>
        <taxon>Metazoa</taxon>
        <taxon>Spiralia</taxon>
        <taxon>Lophotrochozoa</taxon>
        <taxon>Mollusca</taxon>
        <taxon>Gastropoda</taxon>
        <taxon>Caenogastropoda</taxon>
        <taxon>Sorbeoconcha</taxon>
        <taxon>Cerithioidea</taxon>
        <taxon>Batillariidae</taxon>
        <taxon>Batillaria</taxon>
    </lineage>
</organism>
<reference evidence="2 3" key="1">
    <citation type="journal article" date="2023" name="Sci. Data">
        <title>Genome assembly of the Korean intertidal mud-creeper Batillaria attramentaria.</title>
        <authorList>
            <person name="Patra A.K."/>
            <person name="Ho P.T."/>
            <person name="Jun S."/>
            <person name="Lee S.J."/>
            <person name="Kim Y."/>
            <person name="Won Y.J."/>
        </authorList>
    </citation>
    <scope>NUCLEOTIDE SEQUENCE [LARGE SCALE GENOMIC DNA]</scope>
    <source>
        <strain evidence="2">Wonlab-2016</strain>
    </source>
</reference>
<comment type="caution">
    <text evidence="2">The sequence shown here is derived from an EMBL/GenBank/DDBJ whole genome shotgun (WGS) entry which is preliminary data.</text>
</comment>